<keyword evidence="9" id="KW-1185">Reference proteome</keyword>
<feature type="domain" description="BED-type" evidence="7">
    <location>
        <begin position="15"/>
        <end position="70"/>
    </location>
</feature>
<dbReference type="GO" id="GO:0003677">
    <property type="term" value="F:DNA binding"/>
    <property type="evidence" value="ECO:0007669"/>
    <property type="project" value="InterPro"/>
</dbReference>
<comment type="caution">
    <text evidence="8">The sequence shown here is derived from an EMBL/GenBank/DDBJ whole genome shotgun (WGS) entry which is preliminary data.</text>
</comment>
<evidence type="ECO:0000256" key="2">
    <source>
        <dbReference type="ARBA" id="ARBA00022771"/>
    </source>
</evidence>
<keyword evidence="3" id="KW-0862">Zinc</keyword>
<sequence length="435" mass="49177">MAEKQPETLVEKKGRTSSVIWKHFGFQSSDEEQKEVVCKVCHAIVSAPQGNTTNVFNHLKFSHKVVYDQLLTEQKTQKRASTSATVTQSSIEDTLYNATIYPTGSRRQREITEAVTFMLAKDMCPISTVNNTGFKTLVKTMDKRYVLPSRKHFSRVALPALYDKCRAEVEKDISTAEYFATTTDLWSSRTMEPYIPLTVHYINADFTMKTKCLQTAFFPVDHTGVNIADGLKDAMAAWDLKEENHVCITIDNASNVKLAAELNGWIRLQCFGHRLHLAIENAMKDSRIDRAMGVCKKVVSTFSYSCKKKKELTKAQRELKLPEHSLKTECPTRWGSRQVMINRVLEQQKAIVQVLSNQKSDPQDIEVLEAIKAINNSQSPLVEFTDALSGEQYVSVSRVKPTLHLFHTSILAVEENGTDLSEHQAEDNGLPQREI</sequence>
<reference evidence="8" key="1">
    <citation type="journal article" date="2023" name="Front. Mar. Sci.">
        <title>A new Merluccius polli reference genome to investigate the effects of global change in West African waters.</title>
        <authorList>
            <person name="Mateo J.L."/>
            <person name="Blanco-Fernandez C."/>
            <person name="Garcia-Vazquez E."/>
            <person name="Machado-Schiaffino G."/>
        </authorList>
    </citation>
    <scope>NUCLEOTIDE SEQUENCE</scope>
    <source>
        <strain evidence="8">C29</strain>
        <tissue evidence="8">Fin</tissue>
    </source>
</reference>
<dbReference type="GO" id="GO:0008270">
    <property type="term" value="F:zinc ion binding"/>
    <property type="evidence" value="ECO:0007669"/>
    <property type="project" value="UniProtKB-KW"/>
</dbReference>
<dbReference type="InterPro" id="IPR036236">
    <property type="entry name" value="Znf_C2H2_sf"/>
</dbReference>
<evidence type="ECO:0000256" key="6">
    <source>
        <dbReference type="PROSITE-ProRule" id="PRU00027"/>
    </source>
</evidence>
<dbReference type="AlphaFoldDB" id="A0AA47P214"/>
<keyword evidence="5" id="KW-0804">Transcription</keyword>
<evidence type="ECO:0000256" key="5">
    <source>
        <dbReference type="ARBA" id="ARBA00023163"/>
    </source>
</evidence>
<keyword evidence="2 6" id="KW-0863">Zinc-finger</keyword>
<evidence type="ECO:0000256" key="4">
    <source>
        <dbReference type="ARBA" id="ARBA00023015"/>
    </source>
</evidence>
<keyword evidence="1" id="KW-0479">Metal-binding</keyword>
<evidence type="ECO:0000256" key="3">
    <source>
        <dbReference type="ARBA" id="ARBA00022833"/>
    </source>
</evidence>
<accession>A0AA47P214</accession>
<dbReference type="SUPFAM" id="SSF53098">
    <property type="entry name" value="Ribonuclease H-like"/>
    <property type="match status" value="1"/>
</dbReference>
<dbReference type="Proteomes" id="UP001174136">
    <property type="component" value="Unassembled WGS sequence"/>
</dbReference>
<proteinExistence type="predicted"/>
<name>A0AA47P214_MERPO</name>
<evidence type="ECO:0000259" key="7">
    <source>
        <dbReference type="PROSITE" id="PS50808"/>
    </source>
</evidence>
<gene>
    <name evidence="8" type="primary">ZBED1_49</name>
    <name evidence="8" type="ORF">N1851_015595</name>
</gene>
<dbReference type="PANTHER" id="PTHR46481">
    <property type="entry name" value="ZINC FINGER BED DOMAIN-CONTAINING PROTEIN 4"/>
    <property type="match status" value="1"/>
</dbReference>
<keyword evidence="4" id="KW-0805">Transcription regulation</keyword>
<dbReference type="SUPFAM" id="SSF57667">
    <property type="entry name" value="beta-beta-alpha zinc fingers"/>
    <property type="match status" value="1"/>
</dbReference>
<evidence type="ECO:0000313" key="8">
    <source>
        <dbReference type="EMBL" id="KAK0145490.1"/>
    </source>
</evidence>
<dbReference type="Gene3D" id="1.10.10.1070">
    <property type="entry name" value="Zinc finger, BED domain-containing"/>
    <property type="match status" value="1"/>
</dbReference>
<dbReference type="Pfam" id="PF02892">
    <property type="entry name" value="zf-BED"/>
    <property type="match status" value="1"/>
</dbReference>
<dbReference type="InterPro" id="IPR003656">
    <property type="entry name" value="Znf_BED"/>
</dbReference>
<dbReference type="InterPro" id="IPR052035">
    <property type="entry name" value="ZnF_BED_domain_contain"/>
</dbReference>
<dbReference type="InterPro" id="IPR012337">
    <property type="entry name" value="RNaseH-like_sf"/>
</dbReference>
<dbReference type="SMART" id="SM00614">
    <property type="entry name" value="ZnF_BED"/>
    <property type="match status" value="1"/>
</dbReference>
<evidence type="ECO:0000313" key="9">
    <source>
        <dbReference type="Proteomes" id="UP001174136"/>
    </source>
</evidence>
<dbReference type="EMBL" id="JAOPHQ010002852">
    <property type="protein sequence ID" value="KAK0145490.1"/>
    <property type="molecule type" value="Genomic_DNA"/>
</dbReference>
<organism evidence="8 9">
    <name type="scientific">Merluccius polli</name>
    <name type="common">Benguela hake</name>
    <name type="synonym">Merluccius cadenati</name>
    <dbReference type="NCBI Taxonomy" id="89951"/>
    <lineage>
        <taxon>Eukaryota</taxon>
        <taxon>Metazoa</taxon>
        <taxon>Chordata</taxon>
        <taxon>Craniata</taxon>
        <taxon>Vertebrata</taxon>
        <taxon>Euteleostomi</taxon>
        <taxon>Actinopterygii</taxon>
        <taxon>Neopterygii</taxon>
        <taxon>Teleostei</taxon>
        <taxon>Neoteleostei</taxon>
        <taxon>Acanthomorphata</taxon>
        <taxon>Zeiogadaria</taxon>
        <taxon>Gadariae</taxon>
        <taxon>Gadiformes</taxon>
        <taxon>Gadoidei</taxon>
        <taxon>Merlucciidae</taxon>
        <taxon>Merluccius</taxon>
    </lineage>
</organism>
<dbReference type="SUPFAM" id="SSF140996">
    <property type="entry name" value="Hermes dimerisation domain"/>
    <property type="match status" value="1"/>
</dbReference>
<dbReference type="PANTHER" id="PTHR46481:SF9">
    <property type="entry name" value="ZINC FINGER BED DOMAIN-CONTAINING PROTEIN 1-LIKE"/>
    <property type="match status" value="1"/>
</dbReference>
<evidence type="ECO:0000256" key="1">
    <source>
        <dbReference type="ARBA" id="ARBA00022723"/>
    </source>
</evidence>
<protein>
    <submittedName>
        <fullName evidence="8">Zinc finger BED domain-containing protein 1</fullName>
    </submittedName>
</protein>
<dbReference type="PROSITE" id="PS50808">
    <property type="entry name" value="ZF_BED"/>
    <property type="match status" value="1"/>
</dbReference>